<dbReference type="EMBL" id="JABUKG010000017">
    <property type="protein sequence ID" value="MBY6322223.1"/>
    <property type="molecule type" value="Genomic_DNA"/>
</dbReference>
<keyword evidence="6" id="KW-1185">Reference proteome</keyword>
<dbReference type="Gene3D" id="3.40.50.2000">
    <property type="entry name" value="Glycogen Phosphorylase B"/>
    <property type="match status" value="2"/>
</dbReference>
<evidence type="ECO:0000259" key="3">
    <source>
        <dbReference type="Pfam" id="PF00534"/>
    </source>
</evidence>
<dbReference type="PANTHER" id="PTHR12526:SF638">
    <property type="entry name" value="SPORE COAT PROTEIN SA"/>
    <property type="match status" value="1"/>
</dbReference>
<reference evidence="5 6" key="1">
    <citation type="submission" date="2020-06" db="EMBL/GenBank/DDBJ databases">
        <title>Taxonomy, biology and ecology of Rhodococcus bacteria occurring in California pistachio and other woody hosts as revealed by genome sequence analyses.</title>
        <authorList>
            <person name="Gai Y."/>
            <person name="Riely B."/>
        </authorList>
    </citation>
    <scope>NUCLEOTIDE SEQUENCE [LARGE SCALE GENOMIC DNA]</scope>
    <source>
        <strain evidence="5 6">BP-284</strain>
    </source>
</reference>
<evidence type="ECO:0000313" key="5">
    <source>
        <dbReference type="EMBL" id="MBY6322223.1"/>
    </source>
</evidence>
<feature type="domain" description="Glycosyltransferase subfamily 4-like N-terminal" evidence="4">
    <location>
        <begin position="15"/>
        <end position="168"/>
    </location>
</feature>
<feature type="domain" description="Glycosyl transferase family 1" evidence="3">
    <location>
        <begin position="179"/>
        <end position="321"/>
    </location>
</feature>
<dbReference type="Pfam" id="PF13439">
    <property type="entry name" value="Glyco_transf_4"/>
    <property type="match status" value="1"/>
</dbReference>
<name>A0ABS7NXE7_9NOCA</name>
<protein>
    <submittedName>
        <fullName evidence="5">Glycosyltransferase family 4 protein</fullName>
    </submittedName>
</protein>
<keyword evidence="1" id="KW-0328">Glycosyltransferase</keyword>
<dbReference type="PANTHER" id="PTHR12526">
    <property type="entry name" value="GLYCOSYLTRANSFERASE"/>
    <property type="match status" value="1"/>
</dbReference>
<evidence type="ECO:0000313" key="6">
    <source>
        <dbReference type="Proteomes" id="UP001520140"/>
    </source>
</evidence>
<dbReference type="CDD" id="cd03801">
    <property type="entry name" value="GT4_PimA-like"/>
    <property type="match status" value="1"/>
</dbReference>
<dbReference type="Pfam" id="PF00534">
    <property type="entry name" value="Glycos_transf_1"/>
    <property type="match status" value="1"/>
</dbReference>
<comment type="caution">
    <text evidence="5">The sequence shown here is derived from an EMBL/GenBank/DDBJ whole genome shotgun (WGS) entry which is preliminary data.</text>
</comment>
<gene>
    <name evidence="5" type="ORF">HQ605_15450</name>
</gene>
<evidence type="ECO:0000256" key="1">
    <source>
        <dbReference type="ARBA" id="ARBA00022676"/>
    </source>
</evidence>
<evidence type="ECO:0000259" key="4">
    <source>
        <dbReference type="Pfam" id="PF13439"/>
    </source>
</evidence>
<organism evidence="5 6">
    <name type="scientific">Rhodococcoides kroppenstedtii</name>
    <dbReference type="NCBI Taxonomy" id="293050"/>
    <lineage>
        <taxon>Bacteria</taxon>
        <taxon>Bacillati</taxon>
        <taxon>Actinomycetota</taxon>
        <taxon>Actinomycetes</taxon>
        <taxon>Mycobacteriales</taxon>
        <taxon>Nocardiaceae</taxon>
        <taxon>Rhodococcoides</taxon>
    </lineage>
</organism>
<dbReference type="InterPro" id="IPR001296">
    <property type="entry name" value="Glyco_trans_1"/>
</dbReference>
<sequence length="347" mass="38237">MKIAIVAPSVDTRAGGVERFAGDLSRCLSGTGHETRIFAPVKSVAGLAFARWKRRLGITAIDDTENVSRQLRAWEPDLVISNGTMGWGLNKIARRIHVFHGTMVANALATRQSRRFRDWCVSGLLGGGLCEFLAGWGATKVAVSANVAREINRFYLYRNIAVIPNAVQITGHKPAAHVEKRQPSPVVLFAGRREQRKGYEESVDAAARCGIRLTVAGPGDDDRTTNLGLLDENELFEALRNADALLFPTHYEGCSILLLEALAAGCPVVTTNVGWVPELIARIPEYDALVVDSVDPELIAEKLRVVLADRHAYSTACDNARRFVENDMNMRRFTMDWVDVIRRTGRG</sequence>
<accession>A0ABS7NXE7</accession>
<dbReference type="SUPFAM" id="SSF53756">
    <property type="entry name" value="UDP-Glycosyltransferase/glycogen phosphorylase"/>
    <property type="match status" value="1"/>
</dbReference>
<evidence type="ECO:0000256" key="2">
    <source>
        <dbReference type="ARBA" id="ARBA00022679"/>
    </source>
</evidence>
<proteinExistence type="predicted"/>
<keyword evidence="2" id="KW-0808">Transferase</keyword>
<dbReference type="Proteomes" id="UP001520140">
    <property type="component" value="Unassembled WGS sequence"/>
</dbReference>
<dbReference type="RefSeq" id="WP_082833949.1">
    <property type="nucleotide sequence ID" value="NZ_JABUKE010000016.1"/>
</dbReference>
<dbReference type="InterPro" id="IPR028098">
    <property type="entry name" value="Glyco_trans_4-like_N"/>
</dbReference>